<feature type="region of interest" description="Disordered" evidence="1">
    <location>
        <begin position="498"/>
        <end position="520"/>
    </location>
</feature>
<feature type="compositionally biased region" description="Basic residues" evidence="1">
    <location>
        <begin position="223"/>
        <end position="233"/>
    </location>
</feature>
<comment type="caution">
    <text evidence="2">The sequence shown here is derived from an EMBL/GenBank/DDBJ whole genome shotgun (WGS) entry which is preliminary data.</text>
</comment>
<dbReference type="EMBL" id="CAXHTB010000018">
    <property type="protein sequence ID" value="CAL0324745.1"/>
    <property type="molecule type" value="Genomic_DNA"/>
</dbReference>
<keyword evidence="3" id="KW-1185">Reference proteome</keyword>
<feature type="compositionally biased region" description="Acidic residues" evidence="1">
    <location>
        <begin position="143"/>
        <end position="155"/>
    </location>
</feature>
<dbReference type="Proteomes" id="UP001497480">
    <property type="component" value="Unassembled WGS sequence"/>
</dbReference>
<feature type="region of interest" description="Disordered" evidence="1">
    <location>
        <begin position="132"/>
        <end position="155"/>
    </location>
</feature>
<feature type="compositionally biased region" description="Acidic residues" evidence="1">
    <location>
        <begin position="341"/>
        <end position="350"/>
    </location>
</feature>
<sequence>MNPTEPPLQPHRSSTSCNRHPDELFTSFCPSCLCERLSGLDPTSSSSSASRKPSTSSIAAGALKSIFRPQPIISLLPELRKTKSFSSSRNDPAFAAIAVEPQRKSCDVRARSSVSISNLLSEKKTTLNINEDEDNTRKLEEKENQEEEVVEDEDRDGIRVLEEPNSGNVNLEIEEEEEQDELEVKTMKAHIDLNSSQPKKSSKDSKGGFWSAASVFSNKLQKWRQKQKMKKHRNETESEDVSTTLPVEKPIGRQLRETQSEIAEYGLGRRSCNTDPRFSLDIGRMSFDNDPRFSFDEPRASWDGYWIERTAVPRMPSMLSVVEDAPVHVLRTDTQIPVEEPINDDDDGDNDSNVPGGSAQTREYYDSSSRRKKSLDRSNSIMKTAAAIVAEMDELKRSSIVNTNTNTNGNVNVSKFGSLVDGDLSSNSMRDDCCSETVDLGFKDGASVIGNGDQKGSKKSRRWSKAWSIWGFIHRKGGNKDEDDDRYSRANDGARHSFSESWQDLRGDRNGNGDGRGAFNGSLFRSNSSVSWRNAQSVGGSFGTLRRNVSQSNGHGKKAKDEFVLERNKSARYSPKDIDNGLLRLYLTPSRGSRRNGSTKSSNQSYPIARTVPRMY</sequence>
<feature type="region of interest" description="Disordered" evidence="1">
    <location>
        <begin position="223"/>
        <end position="243"/>
    </location>
</feature>
<feature type="region of interest" description="Disordered" evidence="1">
    <location>
        <begin position="541"/>
        <end position="563"/>
    </location>
</feature>
<evidence type="ECO:0000313" key="2">
    <source>
        <dbReference type="EMBL" id="CAL0324745.1"/>
    </source>
</evidence>
<evidence type="ECO:0000256" key="1">
    <source>
        <dbReference type="SAM" id="MobiDB-lite"/>
    </source>
</evidence>
<dbReference type="AlphaFoldDB" id="A0AAV1XSA8"/>
<dbReference type="PANTHER" id="PTHR31659:SF9">
    <property type="entry name" value="PROTEIN: UPF0503-LIKE PROTEIN, PUTATIVE (DUF740)-RELATED"/>
    <property type="match status" value="1"/>
</dbReference>
<dbReference type="Pfam" id="PF05340">
    <property type="entry name" value="DUF740"/>
    <property type="match status" value="1"/>
</dbReference>
<feature type="region of interest" description="Disordered" evidence="1">
    <location>
        <begin position="331"/>
        <end position="378"/>
    </location>
</feature>
<reference evidence="2 3" key="1">
    <citation type="submission" date="2024-03" db="EMBL/GenBank/DDBJ databases">
        <authorList>
            <person name="Martinez-Hernandez J."/>
        </authorList>
    </citation>
    <scope>NUCLEOTIDE SEQUENCE [LARGE SCALE GENOMIC DNA]</scope>
</reference>
<feature type="region of interest" description="Disordered" evidence="1">
    <location>
        <begin position="1"/>
        <end position="20"/>
    </location>
</feature>
<feature type="compositionally biased region" description="Polar residues" evidence="1">
    <location>
        <begin position="595"/>
        <end position="606"/>
    </location>
</feature>
<accession>A0AAV1XSA8</accession>
<organism evidence="2 3">
    <name type="scientific">Lupinus luteus</name>
    <name type="common">European yellow lupine</name>
    <dbReference type="NCBI Taxonomy" id="3873"/>
    <lineage>
        <taxon>Eukaryota</taxon>
        <taxon>Viridiplantae</taxon>
        <taxon>Streptophyta</taxon>
        <taxon>Embryophyta</taxon>
        <taxon>Tracheophyta</taxon>
        <taxon>Spermatophyta</taxon>
        <taxon>Magnoliopsida</taxon>
        <taxon>eudicotyledons</taxon>
        <taxon>Gunneridae</taxon>
        <taxon>Pentapetalae</taxon>
        <taxon>rosids</taxon>
        <taxon>fabids</taxon>
        <taxon>Fabales</taxon>
        <taxon>Fabaceae</taxon>
        <taxon>Papilionoideae</taxon>
        <taxon>50 kb inversion clade</taxon>
        <taxon>genistoids sensu lato</taxon>
        <taxon>core genistoids</taxon>
        <taxon>Genisteae</taxon>
        <taxon>Lupinus</taxon>
    </lineage>
</organism>
<feature type="compositionally biased region" description="Basic and acidic residues" evidence="1">
    <location>
        <begin position="498"/>
        <end position="511"/>
    </location>
</feature>
<dbReference type="GO" id="GO:0005886">
    <property type="term" value="C:plasma membrane"/>
    <property type="evidence" value="ECO:0007669"/>
    <property type="project" value="TreeGrafter"/>
</dbReference>
<protein>
    <submittedName>
        <fullName evidence="2">Uncharacterized protein</fullName>
    </submittedName>
</protein>
<feature type="compositionally biased region" description="Low complexity" evidence="1">
    <location>
        <begin position="44"/>
        <end position="57"/>
    </location>
</feature>
<feature type="region of interest" description="Disordered" evidence="1">
    <location>
        <begin position="589"/>
        <end position="616"/>
    </location>
</feature>
<feature type="region of interest" description="Disordered" evidence="1">
    <location>
        <begin position="39"/>
        <end position="62"/>
    </location>
</feature>
<proteinExistence type="predicted"/>
<name>A0AAV1XSA8_LUPLU</name>
<dbReference type="InterPro" id="IPR008004">
    <property type="entry name" value="OCTOPUS-like"/>
</dbReference>
<dbReference type="PANTHER" id="PTHR31659">
    <property type="entry name" value="PROTEIN: UPF0503-LIKE PROTEIN, PUTATIVE (DUF740)-RELATED"/>
    <property type="match status" value="1"/>
</dbReference>
<evidence type="ECO:0000313" key="3">
    <source>
        <dbReference type="Proteomes" id="UP001497480"/>
    </source>
</evidence>
<gene>
    <name evidence="2" type="ORF">LLUT_LOCUS25805</name>
</gene>